<gene>
    <name evidence="1" type="ORF">GCM10009747_18550</name>
</gene>
<dbReference type="Proteomes" id="UP001500506">
    <property type="component" value="Unassembled WGS sequence"/>
</dbReference>
<sequence>MAGEAVLRQLFAVPEGVRVTGVIYLPWRPGDPITKARNRGVLPPGGAAAPGKA</sequence>
<dbReference type="EMBL" id="BAAANH010000003">
    <property type="protein sequence ID" value="GAA1759789.1"/>
    <property type="molecule type" value="Genomic_DNA"/>
</dbReference>
<evidence type="ECO:0000313" key="1">
    <source>
        <dbReference type="EMBL" id="GAA1759789.1"/>
    </source>
</evidence>
<evidence type="ECO:0000313" key="2">
    <source>
        <dbReference type="Proteomes" id="UP001500506"/>
    </source>
</evidence>
<protein>
    <submittedName>
        <fullName evidence="1">Uncharacterized protein</fullName>
    </submittedName>
</protein>
<accession>A0ABN2KLX9</accession>
<proteinExistence type="predicted"/>
<reference evidence="1 2" key="1">
    <citation type="journal article" date="2019" name="Int. J. Syst. Evol. Microbiol.">
        <title>The Global Catalogue of Microorganisms (GCM) 10K type strain sequencing project: providing services to taxonomists for standard genome sequencing and annotation.</title>
        <authorList>
            <consortium name="The Broad Institute Genomics Platform"/>
            <consortium name="The Broad Institute Genome Sequencing Center for Infectious Disease"/>
            <person name="Wu L."/>
            <person name="Ma J."/>
        </authorList>
    </citation>
    <scope>NUCLEOTIDE SEQUENCE [LARGE SCALE GENOMIC DNA]</scope>
    <source>
        <strain evidence="1 2">JCM 14319</strain>
    </source>
</reference>
<name>A0ABN2KLX9_9MICO</name>
<keyword evidence="2" id="KW-1185">Reference proteome</keyword>
<organism evidence="1 2">
    <name type="scientific">Agromyces humatus</name>
    <dbReference type="NCBI Taxonomy" id="279573"/>
    <lineage>
        <taxon>Bacteria</taxon>
        <taxon>Bacillati</taxon>
        <taxon>Actinomycetota</taxon>
        <taxon>Actinomycetes</taxon>
        <taxon>Micrococcales</taxon>
        <taxon>Microbacteriaceae</taxon>
        <taxon>Agromyces</taxon>
    </lineage>
</organism>
<comment type="caution">
    <text evidence="1">The sequence shown here is derived from an EMBL/GenBank/DDBJ whole genome shotgun (WGS) entry which is preliminary data.</text>
</comment>